<gene>
    <name evidence="1" type="ORF">RND71_019307</name>
</gene>
<protein>
    <submittedName>
        <fullName evidence="1">Uncharacterized protein</fullName>
    </submittedName>
</protein>
<dbReference type="EMBL" id="JAVYJV010000010">
    <property type="protein sequence ID" value="KAK4360355.1"/>
    <property type="molecule type" value="Genomic_DNA"/>
</dbReference>
<keyword evidence="2" id="KW-1185">Reference proteome</keyword>
<dbReference type="Proteomes" id="UP001291623">
    <property type="component" value="Unassembled WGS sequence"/>
</dbReference>
<evidence type="ECO:0000313" key="2">
    <source>
        <dbReference type="Proteomes" id="UP001291623"/>
    </source>
</evidence>
<organism evidence="1 2">
    <name type="scientific">Anisodus tanguticus</name>
    <dbReference type="NCBI Taxonomy" id="243964"/>
    <lineage>
        <taxon>Eukaryota</taxon>
        <taxon>Viridiplantae</taxon>
        <taxon>Streptophyta</taxon>
        <taxon>Embryophyta</taxon>
        <taxon>Tracheophyta</taxon>
        <taxon>Spermatophyta</taxon>
        <taxon>Magnoliopsida</taxon>
        <taxon>eudicotyledons</taxon>
        <taxon>Gunneridae</taxon>
        <taxon>Pentapetalae</taxon>
        <taxon>asterids</taxon>
        <taxon>lamiids</taxon>
        <taxon>Solanales</taxon>
        <taxon>Solanaceae</taxon>
        <taxon>Solanoideae</taxon>
        <taxon>Hyoscyameae</taxon>
        <taxon>Anisodus</taxon>
    </lineage>
</organism>
<evidence type="ECO:0000313" key="1">
    <source>
        <dbReference type="EMBL" id="KAK4360355.1"/>
    </source>
</evidence>
<sequence length="74" mass="8142">MAKEVSLKSSWRPAAWVRILVGALCSLLGWDLVGDISCSVLKSWSFRHIPRFIGSSVEGPVLLFSGIVWRKPGS</sequence>
<name>A0AAE1VHA7_9SOLA</name>
<comment type="caution">
    <text evidence="1">The sequence shown here is derived from an EMBL/GenBank/DDBJ whole genome shotgun (WGS) entry which is preliminary data.</text>
</comment>
<reference evidence="1" key="1">
    <citation type="submission" date="2023-12" db="EMBL/GenBank/DDBJ databases">
        <title>Genome assembly of Anisodus tanguticus.</title>
        <authorList>
            <person name="Wang Y.-J."/>
        </authorList>
    </citation>
    <scope>NUCLEOTIDE SEQUENCE</scope>
    <source>
        <strain evidence="1">KB-2021</strain>
        <tissue evidence="1">Leaf</tissue>
    </source>
</reference>
<proteinExistence type="predicted"/>
<accession>A0AAE1VHA7</accession>
<dbReference type="AlphaFoldDB" id="A0AAE1VHA7"/>